<dbReference type="InterPro" id="IPR016181">
    <property type="entry name" value="Acyl_CoA_acyltransferase"/>
</dbReference>
<dbReference type="EMBL" id="JALDAX010000002">
    <property type="protein sequence ID" value="MCI3239308.1"/>
    <property type="molecule type" value="Genomic_DNA"/>
</dbReference>
<keyword evidence="3" id="KW-1185">Reference proteome</keyword>
<dbReference type="GO" id="GO:0016746">
    <property type="term" value="F:acyltransferase activity"/>
    <property type="evidence" value="ECO:0007669"/>
    <property type="project" value="UniProtKB-KW"/>
</dbReference>
<evidence type="ECO:0000259" key="1">
    <source>
        <dbReference type="Pfam" id="PF13480"/>
    </source>
</evidence>
<comment type="caution">
    <text evidence="2">The sequence shown here is derived from an EMBL/GenBank/DDBJ whole genome shotgun (WGS) entry which is preliminary data.</text>
</comment>
<dbReference type="SUPFAM" id="SSF55729">
    <property type="entry name" value="Acyl-CoA N-acyltransferases (Nat)"/>
    <property type="match status" value="1"/>
</dbReference>
<evidence type="ECO:0000313" key="2">
    <source>
        <dbReference type="EMBL" id="MCI3239308.1"/>
    </source>
</evidence>
<organism evidence="2 3">
    <name type="scientific">Streptomyces spinosisporus</name>
    <dbReference type="NCBI Taxonomy" id="2927582"/>
    <lineage>
        <taxon>Bacteria</taxon>
        <taxon>Bacillati</taxon>
        <taxon>Actinomycetota</taxon>
        <taxon>Actinomycetes</taxon>
        <taxon>Kitasatosporales</taxon>
        <taxon>Streptomycetaceae</taxon>
        <taxon>Streptomyces</taxon>
    </lineage>
</organism>
<evidence type="ECO:0000313" key="3">
    <source>
        <dbReference type="Proteomes" id="UP001165270"/>
    </source>
</evidence>
<keyword evidence="2" id="KW-0012">Acyltransferase</keyword>
<dbReference type="Pfam" id="PF13480">
    <property type="entry name" value="Acetyltransf_6"/>
    <property type="match status" value="1"/>
</dbReference>
<name>A0ABS9XB73_9ACTN</name>
<dbReference type="RefSeq" id="WP_242708651.1">
    <property type="nucleotide sequence ID" value="NZ_JALDAX010000002.1"/>
</dbReference>
<sequence length="387" mass="42623">MTAAERALTVELCTDDTAFAALAKEWAGLHASCPSATPFQSHAWLHSWWLSYGTPDGLRLFLVRRGRELVGAAPLMRVGRALPRLVPIGGAISDFRDVLLAEGATEEGGRALADALARAARTALIDFRDVRPGSAVEQVYRHWRGPRCRLRDSTCLELPALPMTDLVKRLPTARAQRIRNKVNRLGRLGVEWRVVGHDETESAVRRLIDLHRQQWEGKKVTPEHVRPQFVEHLVRSVVPMARSGQAAVTEFSFEGSVVAVDLHLMSGGLTGEYLYGFHPRLRDSKLDVATMLLRASSELATREQASAGAVTGTGTGAVTGAEGRVLSMLRGDEPYKYRWCPETVHNERFLMAGPLTVPLMTAAVCHSTARHTAKKVLRKDPATRQHG</sequence>
<dbReference type="InterPro" id="IPR038740">
    <property type="entry name" value="BioF2-like_GNAT_dom"/>
</dbReference>
<dbReference type="Proteomes" id="UP001165270">
    <property type="component" value="Unassembled WGS sequence"/>
</dbReference>
<feature type="domain" description="BioF2-like acetyltransferase" evidence="1">
    <location>
        <begin position="174"/>
        <end position="295"/>
    </location>
</feature>
<dbReference type="EC" id="2.3.1.-" evidence="2"/>
<reference evidence="2" key="1">
    <citation type="submission" date="2022-03" db="EMBL/GenBank/DDBJ databases">
        <title>Streptomyces 7R015 and 7R016 isolated from Barleria lupulina in Thailand.</title>
        <authorList>
            <person name="Kanchanasin P."/>
            <person name="Phongsopitanun W."/>
            <person name="Tanasupawat S."/>
        </authorList>
    </citation>
    <scope>NUCLEOTIDE SEQUENCE</scope>
    <source>
        <strain evidence="2">7R016</strain>
    </source>
</reference>
<gene>
    <name evidence="2" type="ORF">MQN93_06185</name>
</gene>
<keyword evidence="2" id="KW-0808">Transferase</keyword>
<protein>
    <submittedName>
        <fullName evidence="2">GNAT family N-acetyltransferase</fullName>
        <ecNumber evidence="2">2.3.1.-</ecNumber>
    </submittedName>
</protein>
<accession>A0ABS9XB73</accession>
<proteinExistence type="predicted"/>